<dbReference type="InterPro" id="IPR033635">
    <property type="entry name" value="ANKS1/Caskin"/>
</dbReference>
<keyword evidence="1" id="KW-0677">Repeat</keyword>
<feature type="repeat" description="ANK" evidence="3">
    <location>
        <begin position="69"/>
        <end position="101"/>
    </location>
</feature>
<reference evidence="4" key="1">
    <citation type="journal article" date="2023" name="Science">
        <title>Genome structures resolve the early diversification of teleost fishes.</title>
        <authorList>
            <person name="Parey E."/>
            <person name="Louis A."/>
            <person name="Montfort J."/>
            <person name="Bouchez O."/>
            <person name="Roques C."/>
            <person name="Iampietro C."/>
            <person name="Lluch J."/>
            <person name="Castinel A."/>
            <person name="Donnadieu C."/>
            <person name="Desvignes T."/>
            <person name="Floi Bucao C."/>
            <person name="Jouanno E."/>
            <person name="Wen M."/>
            <person name="Mejri S."/>
            <person name="Dirks R."/>
            <person name="Jansen H."/>
            <person name="Henkel C."/>
            <person name="Chen W.J."/>
            <person name="Zahm M."/>
            <person name="Cabau C."/>
            <person name="Klopp C."/>
            <person name="Thompson A.W."/>
            <person name="Robinson-Rechavi M."/>
            <person name="Braasch I."/>
            <person name="Lecointre G."/>
            <person name="Bobe J."/>
            <person name="Postlethwait J.H."/>
            <person name="Berthelot C."/>
            <person name="Roest Crollius H."/>
            <person name="Guiguen Y."/>
        </authorList>
    </citation>
    <scope>NUCLEOTIDE SEQUENCE</scope>
    <source>
        <strain evidence="4">NC1722</strain>
    </source>
</reference>
<dbReference type="Proteomes" id="UP001221898">
    <property type="component" value="Unassembled WGS sequence"/>
</dbReference>
<dbReference type="PRINTS" id="PR01415">
    <property type="entry name" value="ANKYRIN"/>
</dbReference>
<name>A0AAD7QZY4_9TELE</name>
<keyword evidence="2 3" id="KW-0040">ANK repeat</keyword>
<dbReference type="GO" id="GO:0005829">
    <property type="term" value="C:cytosol"/>
    <property type="evidence" value="ECO:0007669"/>
    <property type="project" value="TreeGrafter"/>
</dbReference>
<dbReference type="InterPro" id="IPR002110">
    <property type="entry name" value="Ankyrin_rpt"/>
</dbReference>
<dbReference type="AlphaFoldDB" id="A0AAD7QZY4"/>
<dbReference type="Pfam" id="PF12796">
    <property type="entry name" value="Ank_2"/>
    <property type="match status" value="1"/>
</dbReference>
<feature type="non-terminal residue" evidence="4">
    <location>
        <position position="1"/>
    </location>
</feature>
<evidence type="ECO:0000256" key="1">
    <source>
        <dbReference type="ARBA" id="ARBA00022737"/>
    </source>
</evidence>
<feature type="repeat" description="ANK" evidence="3">
    <location>
        <begin position="3"/>
        <end position="35"/>
    </location>
</feature>
<evidence type="ECO:0000256" key="3">
    <source>
        <dbReference type="PROSITE-ProRule" id="PRU00023"/>
    </source>
</evidence>
<dbReference type="Gene3D" id="1.25.40.20">
    <property type="entry name" value="Ankyrin repeat-containing domain"/>
    <property type="match status" value="1"/>
</dbReference>
<dbReference type="PROSITE" id="PS50297">
    <property type="entry name" value="ANK_REP_REGION"/>
    <property type="match status" value="2"/>
</dbReference>
<keyword evidence="5" id="KW-1185">Reference proteome</keyword>
<proteinExistence type="predicted"/>
<accession>A0AAD7QZY4</accession>
<gene>
    <name evidence="4" type="ORF">AAFF_G00220350</name>
</gene>
<dbReference type="EMBL" id="JAINUG010002927">
    <property type="protein sequence ID" value="KAJ8346304.1"/>
    <property type="molecule type" value="Genomic_DNA"/>
</dbReference>
<dbReference type="PROSITE" id="PS50088">
    <property type="entry name" value="ANK_REPEAT"/>
    <property type="match status" value="2"/>
</dbReference>
<dbReference type="GO" id="GO:0048013">
    <property type="term" value="P:ephrin receptor signaling pathway"/>
    <property type="evidence" value="ECO:0007669"/>
    <property type="project" value="TreeGrafter"/>
</dbReference>
<dbReference type="GO" id="GO:0046875">
    <property type="term" value="F:ephrin receptor binding"/>
    <property type="evidence" value="ECO:0007669"/>
    <property type="project" value="TreeGrafter"/>
</dbReference>
<dbReference type="PANTHER" id="PTHR24174">
    <property type="entry name" value="ANKYRIN REPEAT AND STERILE ALPHA MOTIF DOMAIN-CONTAINING PROTEIN 1"/>
    <property type="match status" value="1"/>
</dbReference>
<dbReference type="PANTHER" id="PTHR24174:SF3">
    <property type="entry name" value="ANKYRIN REPEAT AND STERILE ALPHA MOTIF DOMAIN-CONTAINING PROTEIN 1B"/>
    <property type="match status" value="1"/>
</dbReference>
<dbReference type="SUPFAM" id="SSF48403">
    <property type="entry name" value="Ankyrin repeat"/>
    <property type="match status" value="1"/>
</dbReference>
<evidence type="ECO:0000313" key="4">
    <source>
        <dbReference type="EMBL" id="KAJ8346304.1"/>
    </source>
</evidence>
<comment type="caution">
    <text evidence="4">The sequence shown here is derived from an EMBL/GenBank/DDBJ whole genome shotgun (WGS) entry which is preliminary data.</text>
</comment>
<dbReference type="SMART" id="SM00248">
    <property type="entry name" value="ANK"/>
    <property type="match status" value="3"/>
</dbReference>
<dbReference type="Pfam" id="PF13606">
    <property type="entry name" value="Ank_3"/>
    <property type="match status" value="1"/>
</dbReference>
<evidence type="ECO:0000313" key="5">
    <source>
        <dbReference type="Proteomes" id="UP001221898"/>
    </source>
</evidence>
<protein>
    <submittedName>
        <fullName evidence="4">Uncharacterized protein</fullName>
    </submittedName>
</protein>
<sequence>NHEKETALHCAAQYGHSEVVSVLLQELTDPTMRNSRCETPLDLAALYGRLQVVRMLVNAHPNLMGCSTRKHTPLHLAARNGHRAAVQVLLEAGMDVNSQVRGGRAGAESTVRRITRALQRNCVTPLTPPVVPTSFQCVPAAEAVMQPMRAELTERCMLGAMLRE</sequence>
<dbReference type="InterPro" id="IPR036770">
    <property type="entry name" value="Ankyrin_rpt-contain_sf"/>
</dbReference>
<organism evidence="4 5">
    <name type="scientific">Aldrovandia affinis</name>
    <dbReference type="NCBI Taxonomy" id="143900"/>
    <lineage>
        <taxon>Eukaryota</taxon>
        <taxon>Metazoa</taxon>
        <taxon>Chordata</taxon>
        <taxon>Craniata</taxon>
        <taxon>Vertebrata</taxon>
        <taxon>Euteleostomi</taxon>
        <taxon>Actinopterygii</taxon>
        <taxon>Neopterygii</taxon>
        <taxon>Teleostei</taxon>
        <taxon>Notacanthiformes</taxon>
        <taxon>Halosauridae</taxon>
        <taxon>Aldrovandia</taxon>
    </lineage>
</organism>
<evidence type="ECO:0000256" key="2">
    <source>
        <dbReference type="ARBA" id="ARBA00023043"/>
    </source>
</evidence>